<evidence type="ECO:0000256" key="1">
    <source>
        <dbReference type="SAM" id="MobiDB-lite"/>
    </source>
</evidence>
<dbReference type="AlphaFoldDB" id="A0A0D8XWH1"/>
<reference evidence="3 4" key="1">
    <citation type="submission" date="2013-11" db="EMBL/GenBank/DDBJ databases">
        <title>Draft genome of the bovine lungworm Dictyocaulus viviparus.</title>
        <authorList>
            <person name="Mitreva M."/>
        </authorList>
    </citation>
    <scope>NUCLEOTIDE SEQUENCE [LARGE SCALE GENOMIC DNA]</scope>
    <source>
        <strain evidence="3 4">HannoverDv2000</strain>
    </source>
</reference>
<feature type="compositionally biased region" description="Polar residues" evidence="1">
    <location>
        <begin position="326"/>
        <end position="344"/>
    </location>
</feature>
<feature type="region of interest" description="Disordered" evidence="1">
    <location>
        <begin position="303"/>
        <end position="344"/>
    </location>
</feature>
<dbReference type="Pfam" id="PF21358">
    <property type="entry name" value="Ezh2_MCSS"/>
    <property type="match status" value="1"/>
</dbReference>
<dbReference type="OrthoDB" id="6141102at2759"/>
<feature type="compositionally biased region" description="Low complexity" evidence="1">
    <location>
        <begin position="306"/>
        <end position="325"/>
    </location>
</feature>
<dbReference type="STRING" id="29172.A0A0D8XWH1"/>
<feature type="domain" description="EZH1/2 MCSS" evidence="2">
    <location>
        <begin position="240"/>
        <end position="264"/>
    </location>
</feature>
<evidence type="ECO:0000259" key="2">
    <source>
        <dbReference type="Pfam" id="PF21358"/>
    </source>
</evidence>
<accession>A0A0D8XWH1</accession>
<gene>
    <name evidence="3" type="ORF">DICVIV_05040</name>
</gene>
<protein>
    <recommendedName>
        <fullName evidence="2">EZH1/2 MCSS domain-containing protein</fullName>
    </recommendedName>
</protein>
<proteinExistence type="predicted"/>
<evidence type="ECO:0000313" key="4">
    <source>
        <dbReference type="Proteomes" id="UP000053766"/>
    </source>
</evidence>
<reference evidence="4" key="2">
    <citation type="journal article" date="2016" name="Sci. Rep.">
        <title>Dictyocaulus viviparus genome, variome and transcriptome elucidate lungworm biology and support future intervention.</title>
        <authorList>
            <person name="McNulty S.N."/>
            <person name="Strube C."/>
            <person name="Rosa B.A."/>
            <person name="Martin J.C."/>
            <person name="Tyagi R."/>
            <person name="Choi Y.J."/>
            <person name="Wang Q."/>
            <person name="Hallsworth Pepin K."/>
            <person name="Zhang X."/>
            <person name="Ozersky P."/>
            <person name="Wilson R.K."/>
            <person name="Sternberg P.W."/>
            <person name="Gasser R.B."/>
            <person name="Mitreva M."/>
        </authorList>
    </citation>
    <scope>NUCLEOTIDE SEQUENCE [LARGE SCALE GENOMIC DNA]</scope>
    <source>
        <strain evidence="4">HannoverDv2000</strain>
    </source>
</reference>
<sequence>MYGVESAWLINALITAFVSTKLKALTLVIPNFAKIVQKLPIRRYHTYDDSTPIRLDIPPDDLSEFITHFKMQRVRWYAHPHINICIQQIKCLITDCRNMNAQRCGVRFLPVLELRPRTAYWADEEHRLSHIPFVSEDHDDKQFCAELRKLYDEGIHGADRGCDKYINDYIMFHMLEILKLDWEDRPNSEKIMDHIFYAIFKLFPNKLSHRQLVTARGDLEERFAPGRTPSKSTQDLRASSDQNFHSVNVLCCERCYQYDCVLHAGPYDDDIKPFKRKQGERAPRPKPCSSHCHLIEPSIGVNGNLPNRCRSPRSPISPRSRSRTSNLASDNSLSGITNGQNSSGKVAPFMNPTLMNILVALLAGEQTSICLVTAQMNMICQDIGVEPRTCSEIYRLAAQLAEANPSLTSDQKKFCQG</sequence>
<name>A0A0D8XWH1_DICVI</name>
<evidence type="ECO:0000313" key="3">
    <source>
        <dbReference type="EMBL" id="KJH48850.1"/>
    </source>
</evidence>
<dbReference type="InterPro" id="IPR048358">
    <property type="entry name" value="EZH1/2_MCSS"/>
</dbReference>
<dbReference type="Proteomes" id="UP000053766">
    <property type="component" value="Unassembled WGS sequence"/>
</dbReference>
<organism evidence="3 4">
    <name type="scientific">Dictyocaulus viviparus</name>
    <name type="common">Bovine lungworm</name>
    <dbReference type="NCBI Taxonomy" id="29172"/>
    <lineage>
        <taxon>Eukaryota</taxon>
        <taxon>Metazoa</taxon>
        <taxon>Ecdysozoa</taxon>
        <taxon>Nematoda</taxon>
        <taxon>Chromadorea</taxon>
        <taxon>Rhabditida</taxon>
        <taxon>Rhabditina</taxon>
        <taxon>Rhabditomorpha</taxon>
        <taxon>Strongyloidea</taxon>
        <taxon>Metastrongylidae</taxon>
        <taxon>Dictyocaulus</taxon>
    </lineage>
</organism>
<keyword evidence="4" id="KW-1185">Reference proteome</keyword>
<dbReference type="EMBL" id="KN716254">
    <property type="protein sequence ID" value="KJH48850.1"/>
    <property type="molecule type" value="Genomic_DNA"/>
</dbReference>